<proteinExistence type="predicted"/>
<dbReference type="InterPro" id="IPR007219">
    <property type="entry name" value="XnlR_reg_dom"/>
</dbReference>
<evidence type="ECO:0000256" key="2">
    <source>
        <dbReference type="ARBA" id="ARBA00022723"/>
    </source>
</evidence>
<reference evidence="9" key="1">
    <citation type="submission" date="2022-09" db="EMBL/GenBank/DDBJ databases">
        <title>Fusarium specimens isolated from Avocado Roots.</title>
        <authorList>
            <person name="Stajich J."/>
            <person name="Roper C."/>
            <person name="Heimlech-Rivalta G."/>
        </authorList>
    </citation>
    <scope>NUCLEOTIDE SEQUENCE</scope>
    <source>
        <strain evidence="9">CF00095</strain>
    </source>
</reference>
<sequence length="317" mass="36767">MRMCVDLGLHQDPQPPHSFEVSLLETRRRLWWSVYAFDRSMSLGCGRPTEISDSAISVSLPTFRIEVPTTPVEIHGYLQRYRALQIQSKIYNRLNETTDADGHVAQETLTQLSLELTKWKEASYQLPTRNLLESEWLMGRMLLLRPCRLLPKRTTSELIELWHSAVGFIGLYRRLVETNSIFYVQVACEKVYWTSLMALHSFWSLRTGPDESSDDLRTLNIWVMVRDTMFVLRSLSERWEQGRLLCSRFDSLTTNAMEIVGTNEDVNVTSEIPSVLQRLDEYTSLTTIWASCAREEGLITDTYQRTDTLRKLIVSMI</sequence>
<evidence type="ECO:0000256" key="5">
    <source>
        <dbReference type="ARBA" id="ARBA00023125"/>
    </source>
</evidence>
<keyword evidence="2" id="KW-0479">Metal-binding</keyword>
<evidence type="ECO:0000259" key="8">
    <source>
        <dbReference type="SMART" id="SM00906"/>
    </source>
</evidence>
<protein>
    <recommendedName>
        <fullName evidence="8">Xylanolytic transcriptional activator regulatory domain-containing protein</fullName>
    </recommendedName>
</protein>
<evidence type="ECO:0000256" key="1">
    <source>
        <dbReference type="ARBA" id="ARBA00004123"/>
    </source>
</evidence>
<evidence type="ECO:0000256" key="6">
    <source>
        <dbReference type="ARBA" id="ARBA00023163"/>
    </source>
</evidence>
<evidence type="ECO:0000313" key="9">
    <source>
        <dbReference type="EMBL" id="KAJ4108676.1"/>
    </source>
</evidence>
<dbReference type="Proteomes" id="UP001152024">
    <property type="component" value="Unassembled WGS sequence"/>
</dbReference>
<organism evidence="9 10">
    <name type="scientific">Fusarium equiseti</name>
    <name type="common">Fusarium scirpi</name>
    <dbReference type="NCBI Taxonomy" id="61235"/>
    <lineage>
        <taxon>Eukaryota</taxon>
        <taxon>Fungi</taxon>
        <taxon>Dikarya</taxon>
        <taxon>Ascomycota</taxon>
        <taxon>Pezizomycotina</taxon>
        <taxon>Sordariomycetes</taxon>
        <taxon>Hypocreomycetidae</taxon>
        <taxon>Hypocreales</taxon>
        <taxon>Nectriaceae</taxon>
        <taxon>Fusarium</taxon>
        <taxon>Fusarium incarnatum-equiseti species complex</taxon>
    </lineage>
</organism>
<dbReference type="PANTHER" id="PTHR47782:SF12">
    <property type="entry name" value="ZN(II)2CYS6 TRANSCRIPTION FACTOR (EUROFUNG)"/>
    <property type="match status" value="1"/>
</dbReference>
<evidence type="ECO:0000256" key="7">
    <source>
        <dbReference type="ARBA" id="ARBA00023242"/>
    </source>
</evidence>
<keyword evidence="4" id="KW-0805">Transcription regulation</keyword>
<keyword evidence="10" id="KW-1185">Reference proteome</keyword>
<keyword evidence="3" id="KW-0862">Zinc</keyword>
<dbReference type="InterPro" id="IPR052202">
    <property type="entry name" value="Yeast_MetPath_Reg"/>
</dbReference>
<name>A0ABQ8QVQ6_FUSEQ</name>
<evidence type="ECO:0000313" key="10">
    <source>
        <dbReference type="Proteomes" id="UP001152024"/>
    </source>
</evidence>
<gene>
    <name evidence="9" type="ORF">NW768_012153</name>
</gene>
<keyword evidence="5" id="KW-0238">DNA-binding</keyword>
<accession>A0ABQ8QVQ6</accession>
<evidence type="ECO:0000256" key="4">
    <source>
        <dbReference type="ARBA" id="ARBA00023015"/>
    </source>
</evidence>
<dbReference type="PANTHER" id="PTHR47782">
    <property type="entry name" value="ZN(II)2CYS6 TRANSCRIPTION FACTOR (EUROFUNG)-RELATED"/>
    <property type="match status" value="1"/>
</dbReference>
<dbReference type="CDD" id="cd12148">
    <property type="entry name" value="fungal_TF_MHR"/>
    <property type="match status" value="1"/>
</dbReference>
<comment type="subcellular location">
    <subcellularLocation>
        <location evidence="1">Nucleus</location>
    </subcellularLocation>
</comment>
<dbReference type="Pfam" id="PF04082">
    <property type="entry name" value="Fungal_trans"/>
    <property type="match status" value="1"/>
</dbReference>
<feature type="domain" description="Xylanolytic transcriptional activator regulatory" evidence="8">
    <location>
        <begin position="1"/>
        <end position="67"/>
    </location>
</feature>
<dbReference type="EMBL" id="JAOQBH010000038">
    <property type="protein sequence ID" value="KAJ4108676.1"/>
    <property type="molecule type" value="Genomic_DNA"/>
</dbReference>
<keyword evidence="6" id="KW-0804">Transcription</keyword>
<evidence type="ECO:0000256" key="3">
    <source>
        <dbReference type="ARBA" id="ARBA00022833"/>
    </source>
</evidence>
<keyword evidence="7" id="KW-0539">Nucleus</keyword>
<dbReference type="SMART" id="SM00906">
    <property type="entry name" value="Fungal_trans"/>
    <property type="match status" value="1"/>
</dbReference>
<comment type="caution">
    <text evidence="9">The sequence shown here is derived from an EMBL/GenBank/DDBJ whole genome shotgun (WGS) entry which is preliminary data.</text>
</comment>